<dbReference type="AlphaFoldDB" id="A0A5B7HVM8"/>
<keyword evidence="2" id="KW-1185">Reference proteome</keyword>
<protein>
    <submittedName>
        <fullName evidence="1">Uncharacterized protein</fullName>
    </submittedName>
</protein>
<dbReference type="EMBL" id="VSRR010035403">
    <property type="protein sequence ID" value="MPC72778.1"/>
    <property type="molecule type" value="Genomic_DNA"/>
</dbReference>
<evidence type="ECO:0000313" key="1">
    <source>
        <dbReference type="EMBL" id="MPC72778.1"/>
    </source>
</evidence>
<name>A0A5B7HVM8_PORTR</name>
<gene>
    <name evidence="1" type="ORF">E2C01_067091</name>
</gene>
<proteinExistence type="predicted"/>
<organism evidence="1 2">
    <name type="scientific">Portunus trituberculatus</name>
    <name type="common">Swimming crab</name>
    <name type="synonym">Neptunus trituberculatus</name>
    <dbReference type="NCBI Taxonomy" id="210409"/>
    <lineage>
        <taxon>Eukaryota</taxon>
        <taxon>Metazoa</taxon>
        <taxon>Ecdysozoa</taxon>
        <taxon>Arthropoda</taxon>
        <taxon>Crustacea</taxon>
        <taxon>Multicrustacea</taxon>
        <taxon>Malacostraca</taxon>
        <taxon>Eumalacostraca</taxon>
        <taxon>Eucarida</taxon>
        <taxon>Decapoda</taxon>
        <taxon>Pleocyemata</taxon>
        <taxon>Brachyura</taxon>
        <taxon>Eubrachyura</taxon>
        <taxon>Portunoidea</taxon>
        <taxon>Portunidae</taxon>
        <taxon>Portuninae</taxon>
        <taxon>Portunus</taxon>
    </lineage>
</organism>
<reference evidence="1 2" key="1">
    <citation type="submission" date="2019-05" db="EMBL/GenBank/DDBJ databases">
        <title>Another draft genome of Portunus trituberculatus and its Hox gene families provides insights of decapod evolution.</title>
        <authorList>
            <person name="Jeong J.-H."/>
            <person name="Song I."/>
            <person name="Kim S."/>
            <person name="Choi T."/>
            <person name="Kim D."/>
            <person name="Ryu S."/>
            <person name="Kim W."/>
        </authorList>
    </citation>
    <scope>NUCLEOTIDE SEQUENCE [LARGE SCALE GENOMIC DNA]</scope>
    <source>
        <tissue evidence="1">Muscle</tissue>
    </source>
</reference>
<sequence length="33" mass="3809">MLSRKPTFVDWDEKRFVRLGEEEGAEAGTRARA</sequence>
<accession>A0A5B7HVM8</accession>
<evidence type="ECO:0000313" key="2">
    <source>
        <dbReference type="Proteomes" id="UP000324222"/>
    </source>
</evidence>
<comment type="caution">
    <text evidence="1">The sequence shown here is derived from an EMBL/GenBank/DDBJ whole genome shotgun (WGS) entry which is preliminary data.</text>
</comment>
<dbReference type="Proteomes" id="UP000324222">
    <property type="component" value="Unassembled WGS sequence"/>
</dbReference>